<keyword evidence="1" id="KW-1133">Transmembrane helix</keyword>
<sequence length="153" mass="17824">MDFPPFDLLCFVKEMSGPKTDVRTAVPKTPLVPEATPLAEQSTFDRIKEIVWFLIMLLISAFVYIANLLVAAFEAISEVITKIYRICLFIYRKPHHSKELFMTTIHFLRVSYDADLWTWSEVWDVLKRQLIQPMSKEPPKAKDTTTTKKQKTQ</sequence>
<keyword evidence="1" id="KW-0472">Membrane</keyword>
<keyword evidence="3" id="KW-1185">Reference proteome</keyword>
<evidence type="ECO:0000256" key="1">
    <source>
        <dbReference type="SAM" id="Phobius"/>
    </source>
</evidence>
<accession>A0A8S1GPX6</accession>
<feature type="transmembrane region" description="Helical" evidence="1">
    <location>
        <begin position="50"/>
        <end position="76"/>
    </location>
</feature>
<dbReference type="AlphaFoldDB" id="A0A8S1GPX6"/>
<protein>
    <submittedName>
        <fullName evidence="2">Uncharacterized protein</fullName>
    </submittedName>
</protein>
<reference evidence="2" key="1">
    <citation type="submission" date="2020-10" db="EMBL/GenBank/DDBJ databases">
        <authorList>
            <person name="Kikuchi T."/>
        </authorList>
    </citation>
    <scope>NUCLEOTIDE SEQUENCE</scope>
    <source>
        <strain evidence="2">NKZ352</strain>
    </source>
</reference>
<keyword evidence="1" id="KW-0812">Transmembrane</keyword>
<proteinExistence type="predicted"/>
<dbReference type="Proteomes" id="UP000835052">
    <property type="component" value="Unassembled WGS sequence"/>
</dbReference>
<organism evidence="2 3">
    <name type="scientific">Caenorhabditis auriculariae</name>
    <dbReference type="NCBI Taxonomy" id="2777116"/>
    <lineage>
        <taxon>Eukaryota</taxon>
        <taxon>Metazoa</taxon>
        <taxon>Ecdysozoa</taxon>
        <taxon>Nematoda</taxon>
        <taxon>Chromadorea</taxon>
        <taxon>Rhabditida</taxon>
        <taxon>Rhabditina</taxon>
        <taxon>Rhabditomorpha</taxon>
        <taxon>Rhabditoidea</taxon>
        <taxon>Rhabditidae</taxon>
        <taxon>Peloderinae</taxon>
        <taxon>Caenorhabditis</taxon>
    </lineage>
</organism>
<evidence type="ECO:0000313" key="3">
    <source>
        <dbReference type="Proteomes" id="UP000835052"/>
    </source>
</evidence>
<gene>
    <name evidence="2" type="ORF">CAUJ_LOCUS863</name>
</gene>
<dbReference type="OrthoDB" id="5825880at2759"/>
<evidence type="ECO:0000313" key="2">
    <source>
        <dbReference type="EMBL" id="CAD6184944.1"/>
    </source>
</evidence>
<comment type="caution">
    <text evidence="2">The sequence shown here is derived from an EMBL/GenBank/DDBJ whole genome shotgun (WGS) entry which is preliminary data.</text>
</comment>
<dbReference type="EMBL" id="CAJGYM010000001">
    <property type="protein sequence ID" value="CAD6184944.1"/>
    <property type="molecule type" value="Genomic_DNA"/>
</dbReference>
<name>A0A8S1GPX6_9PELO</name>